<keyword evidence="3" id="KW-1185">Reference proteome</keyword>
<feature type="domain" description="Retrotransposon gag" evidence="1">
    <location>
        <begin position="45"/>
        <end position="138"/>
    </location>
</feature>
<dbReference type="OrthoDB" id="7480340at2759"/>
<dbReference type="PANTHER" id="PTHR33194:SF4">
    <property type="entry name" value="CCHC-TYPE DOMAIN-CONTAINING PROTEIN"/>
    <property type="match status" value="1"/>
</dbReference>
<evidence type="ECO:0000259" key="1">
    <source>
        <dbReference type="Pfam" id="PF03732"/>
    </source>
</evidence>
<organism evidence="2 3">
    <name type="scientific">Cinara cedri</name>
    <dbReference type="NCBI Taxonomy" id="506608"/>
    <lineage>
        <taxon>Eukaryota</taxon>
        <taxon>Metazoa</taxon>
        <taxon>Ecdysozoa</taxon>
        <taxon>Arthropoda</taxon>
        <taxon>Hexapoda</taxon>
        <taxon>Insecta</taxon>
        <taxon>Pterygota</taxon>
        <taxon>Neoptera</taxon>
        <taxon>Paraneoptera</taxon>
        <taxon>Hemiptera</taxon>
        <taxon>Sternorrhyncha</taxon>
        <taxon>Aphidomorpha</taxon>
        <taxon>Aphidoidea</taxon>
        <taxon>Aphididae</taxon>
        <taxon>Lachninae</taxon>
        <taxon>Cinara</taxon>
    </lineage>
</organism>
<reference evidence="2 3" key="1">
    <citation type="submission" date="2019-08" db="EMBL/GenBank/DDBJ databases">
        <authorList>
            <person name="Alioto T."/>
            <person name="Alioto T."/>
            <person name="Gomez Garrido J."/>
        </authorList>
    </citation>
    <scope>NUCLEOTIDE SEQUENCE [LARGE SCALE GENOMIC DNA]</scope>
</reference>
<evidence type="ECO:0000313" key="3">
    <source>
        <dbReference type="Proteomes" id="UP000325440"/>
    </source>
</evidence>
<accession>A0A5E4MDA5</accession>
<evidence type="ECO:0000313" key="2">
    <source>
        <dbReference type="EMBL" id="VVC27872.1"/>
    </source>
</evidence>
<dbReference type="PANTHER" id="PTHR33194">
    <property type="entry name" value="ZINC KNUCKLE DOMAINCONTAINING PROTEIN"/>
    <property type="match status" value="1"/>
</dbReference>
<name>A0A5E4MDA5_9HEMI</name>
<protein>
    <submittedName>
        <fullName evidence="2">Retrotransposon gag domain</fullName>
    </submittedName>
</protein>
<dbReference type="InterPro" id="IPR005162">
    <property type="entry name" value="Retrotrans_gag_dom"/>
</dbReference>
<proteinExistence type="predicted"/>
<gene>
    <name evidence="2" type="ORF">CINCED_3A018568</name>
</gene>
<sequence length="282" mass="33214">MTSKKPYFKPGTFSGLNWENFDSFINKYNMSASINDWSDEDKIRYFPGFLESTALKTYENIPDNRDIKSKWSNLEKHYRRQFEPTDQIDILRSQLEKRKQLDDEKPMVYITDIEYLCRRVDPLMAQQEIIRNIMKGLKSDIIRYVGFMDNNTVENLKYTIQIIEKIEFMGSGRLCNQSPLKTKESIFKEEIFKISETIKTLKENNEKLIKDLQNSTMTENINKITSQFNDKFNTLSEQSSAKIKNLQDDKQWDTSIINTLNSHEEKCTPCVTPEITVMGKEE</sequence>
<dbReference type="Proteomes" id="UP000325440">
    <property type="component" value="Unassembled WGS sequence"/>
</dbReference>
<dbReference type="EMBL" id="CABPRJ010000477">
    <property type="protein sequence ID" value="VVC27872.1"/>
    <property type="molecule type" value="Genomic_DNA"/>
</dbReference>
<dbReference type="Pfam" id="PF03732">
    <property type="entry name" value="Retrotrans_gag"/>
    <property type="match status" value="1"/>
</dbReference>
<dbReference type="AlphaFoldDB" id="A0A5E4MDA5"/>